<protein>
    <submittedName>
        <fullName evidence="1">Uncharacterized protein</fullName>
    </submittedName>
</protein>
<name>A0ABQ7HWR0_9MICR</name>
<gene>
    <name evidence="1" type="ORF">TCON_2182</name>
</gene>
<organism evidence="1 2">
    <name type="scientific">Astathelohania contejeani</name>
    <dbReference type="NCBI Taxonomy" id="164912"/>
    <lineage>
        <taxon>Eukaryota</taxon>
        <taxon>Fungi</taxon>
        <taxon>Fungi incertae sedis</taxon>
        <taxon>Microsporidia</taxon>
        <taxon>Astathelohaniidae</taxon>
        <taxon>Astathelohania</taxon>
    </lineage>
</organism>
<evidence type="ECO:0000313" key="2">
    <source>
        <dbReference type="Proteomes" id="UP001516464"/>
    </source>
</evidence>
<proteinExistence type="predicted"/>
<evidence type="ECO:0000313" key="1">
    <source>
        <dbReference type="EMBL" id="KAF7682599.1"/>
    </source>
</evidence>
<dbReference type="EMBL" id="SBIQ01000215">
    <property type="protein sequence ID" value="KAF7682599.1"/>
    <property type="molecule type" value="Genomic_DNA"/>
</dbReference>
<sequence>MIMRVYRLCNSNLNAKNLFKVINEHTIALINYHIGLQHLEPADFAAIDQKVCLSIIKHNVHLKPGCKERLYLSRNEMGRGLYSVEIKSECMLLNFGKRCRNTKIYHPEEQRS</sequence>
<dbReference type="Proteomes" id="UP001516464">
    <property type="component" value="Unassembled WGS sequence"/>
</dbReference>
<accession>A0ABQ7HWR0</accession>
<keyword evidence="2" id="KW-1185">Reference proteome</keyword>
<comment type="caution">
    <text evidence="1">The sequence shown here is derived from an EMBL/GenBank/DDBJ whole genome shotgun (WGS) entry which is preliminary data.</text>
</comment>
<reference evidence="1 2" key="1">
    <citation type="submission" date="2019-01" db="EMBL/GenBank/DDBJ databases">
        <title>Genomes sequencing and comparative genomics of infectious freshwater microsporidia, Cucumispora dikerogammari and Thelohania contejeani.</title>
        <authorList>
            <person name="Cormier A."/>
            <person name="Giraud I."/>
            <person name="Wattier R."/>
            <person name="Teixeira M."/>
            <person name="Grandjean F."/>
            <person name="Rigaud T."/>
            <person name="Cordaux R."/>
        </authorList>
    </citation>
    <scope>NUCLEOTIDE SEQUENCE [LARGE SCALE GENOMIC DNA]</scope>
    <source>
        <strain evidence="1">T1</strain>
        <tissue evidence="1">Spores</tissue>
    </source>
</reference>